<evidence type="ECO:0000313" key="8">
    <source>
        <dbReference type="EMBL" id="KAF9732895.1"/>
    </source>
</evidence>
<feature type="domain" description="Zn(2)-C6 fungal-type" evidence="7">
    <location>
        <begin position="34"/>
        <end position="63"/>
    </location>
</feature>
<organism evidence="8 9">
    <name type="scientific">Paraphaeosphaeria minitans</name>
    <dbReference type="NCBI Taxonomy" id="565426"/>
    <lineage>
        <taxon>Eukaryota</taxon>
        <taxon>Fungi</taxon>
        <taxon>Dikarya</taxon>
        <taxon>Ascomycota</taxon>
        <taxon>Pezizomycotina</taxon>
        <taxon>Dothideomycetes</taxon>
        <taxon>Pleosporomycetidae</taxon>
        <taxon>Pleosporales</taxon>
        <taxon>Massarineae</taxon>
        <taxon>Didymosphaeriaceae</taxon>
        <taxon>Paraphaeosphaeria</taxon>
    </lineage>
</organism>
<protein>
    <submittedName>
        <fullName evidence="8">X-Pro dipeptidyl-peptidase</fullName>
    </submittedName>
</protein>
<comment type="subcellular location">
    <subcellularLocation>
        <location evidence="1">Nucleus</location>
    </subcellularLocation>
</comment>
<dbReference type="GO" id="GO:0003677">
    <property type="term" value="F:DNA binding"/>
    <property type="evidence" value="ECO:0007669"/>
    <property type="project" value="InterPro"/>
</dbReference>
<dbReference type="InterPro" id="IPR050815">
    <property type="entry name" value="TF_fung"/>
</dbReference>
<dbReference type="InterPro" id="IPR007219">
    <property type="entry name" value="XnlR_reg_dom"/>
</dbReference>
<dbReference type="GO" id="GO:0005634">
    <property type="term" value="C:nucleus"/>
    <property type="evidence" value="ECO:0007669"/>
    <property type="project" value="UniProtKB-SubCell"/>
</dbReference>
<dbReference type="InterPro" id="IPR036864">
    <property type="entry name" value="Zn2-C6_fun-type_DNA-bd_sf"/>
</dbReference>
<gene>
    <name evidence="8" type="ORF">PMIN01_08577</name>
</gene>
<dbReference type="CDD" id="cd00067">
    <property type="entry name" value="GAL4"/>
    <property type="match status" value="1"/>
</dbReference>
<dbReference type="Gene3D" id="4.10.240.10">
    <property type="entry name" value="Zn(2)-C6 fungal-type DNA-binding domain"/>
    <property type="match status" value="1"/>
</dbReference>
<dbReference type="GO" id="GO:0000981">
    <property type="term" value="F:DNA-binding transcription factor activity, RNA polymerase II-specific"/>
    <property type="evidence" value="ECO:0007669"/>
    <property type="project" value="InterPro"/>
</dbReference>
<evidence type="ECO:0000256" key="5">
    <source>
        <dbReference type="ARBA" id="ARBA00023242"/>
    </source>
</evidence>
<proteinExistence type="predicted"/>
<dbReference type="OrthoDB" id="4456959at2759"/>
<dbReference type="SMART" id="SM00906">
    <property type="entry name" value="Fungal_trans"/>
    <property type="match status" value="1"/>
</dbReference>
<evidence type="ECO:0000256" key="6">
    <source>
        <dbReference type="SAM" id="MobiDB-lite"/>
    </source>
</evidence>
<dbReference type="GO" id="GO:0008270">
    <property type="term" value="F:zinc ion binding"/>
    <property type="evidence" value="ECO:0007669"/>
    <property type="project" value="InterPro"/>
</dbReference>
<dbReference type="EMBL" id="WJXW01000009">
    <property type="protein sequence ID" value="KAF9732895.1"/>
    <property type="molecule type" value="Genomic_DNA"/>
</dbReference>
<dbReference type="CDD" id="cd12148">
    <property type="entry name" value="fungal_TF_MHR"/>
    <property type="match status" value="1"/>
</dbReference>
<dbReference type="SUPFAM" id="SSF57701">
    <property type="entry name" value="Zn2/Cys6 DNA-binding domain"/>
    <property type="match status" value="1"/>
</dbReference>
<evidence type="ECO:0000256" key="2">
    <source>
        <dbReference type="ARBA" id="ARBA00022723"/>
    </source>
</evidence>
<dbReference type="PANTHER" id="PTHR47338">
    <property type="entry name" value="ZN(II)2CYS6 TRANSCRIPTION FACTOR (EUROFUNG)-RELATED"/>
    <property type="match status" value="1"/>
</dbReference>
<keyword evidence="2" id="KW-0479">Metal-binding</keyword>
<dbReference type="InterPro" id="IPR001138">
    <property type="entry name" value="Zn2Cys6_DnaBD"/>
</dbReference>
<dbReference type="Pfam" id="PF00172">
    <property type="entry name" value="Zn_clus"/>
    <property type="match status" value="1"/>
</dbReference>
<dbReference type="GO" id="GO:0006351">
    <property type="term" value="P:DNA-templated transcription"/>
    <property type="evidence" value="ECO:0007669"/>
    <property type="project" value="InterPro"/>
</dbReference>
<feature type="compositionally biased region" description="Polar residues" evidence="6">
    <location>
        <begin position="14"/>
        <end position="27"/>
    </location>
</feature>
<keyword evidence="3" id="KW-0805">Transcription regulation</keyword>
<dbReference type="Proteomes" id="UP000756921">
    <property type="component" value="Unassembled WGS sequence"/>
</dbReference>
<dbReference type="PROSITE" id="PS50048">
    <property type="entry name" value="ZN2_CY6_FUNGAL_2"/>
    <property type="match status" value="1"/>
</dbReference>
<evidence type="ECO:0000259" key="7">
    <source>
        <dbReference type="PROSITE" id="PS50048"/>
    </source>
</evidence>
<evidence type="ECO:0000256" key="4">
    <source>
        <dbReference type="ARBA" id="ARBA00023163"/>
    </source>
</evidence>
<reference evidence="8" key="1">
    <citation type="journal article" date="2020" name="Mol. Plant Microbe Interact.">
        <title>Genome Sequence of the Biocontrol Agent Coniothyrium minitans strain Conio (IMI 134523).</title>
        <authorList>
            <person name="Patel D."/>
            <person name="Shittu T.A."/>
            <person name="Baroncelli R."/>
            <person name="Muthumeenakshi S."/>
            <person name="Osborne T.H."/>
            <person name="Janganan T.K."/>
            <person name="Sreenivasaprasad S."/>
        </authorList>
    </citation>
    <scope>NUCLEOTIDE SEQUENCE</scope>
    <source>
        <strain evidence="8">Conio</strain>
    </source>
</reference>
<evidence type="ECO:0000256" key="1">
    <source>
        <dbReference type="ARBA" id="ARBA00004123"/>
    </source>
</evidence>
<dbReference type="PROSITE" id="PS00463">
    <property type="entry name" value="ZN2_CY6_FUNGAL_1"/>
    <property type="match status" value="1"/>
</dbReference>
<evidence type="ECO:0000313" key="9">
    <source>
        <dbReference type="Proteomes" id="UP000756921"/>
    </source>
</evidence>
<evidence type="ECO:0000256" key="3">
    <source>
        <dbReference type="ARBA" id="ARBA00023015"/>
    </source>
</evidence>
<keyword evidence="4" id="KW-0804">Transcription</keyword>
<dbReference type="AlphaFoldDB" id="A0A9P6KNF1"/>
<dbReference type="PANTHER" id="PTHR47338:SF23">
    <property type="entry name" value="ZN(II)2CYS6 TRANSCRIPTION FACTOR (EUROFUNG)"/>
    <property type="match status" value="1"/>
</dbReference>
<keyword evidence="5" id="KW-0539">Nucleus</keyword>
<dbReference type="Pfam" id="PF04082">
    <property type="entry name" value="Fungal_trans"/>
    <property type="match status" value="1"/>
</dbReference>
<name>A0A9P6KNF1_9PLEO</name>
<sequence length="725" mass="80982">MSTRDSEGSPGAVDTNSYAEQKASSPPKSAPDIACNNCRKAKLRCSRDRPSCAHCRKTGTVLCMPGSHPSASVDSQDMTAREILSLLARELPKLDDGTIESQSRLWSPKEAMPGAKRKRVYDDEDEVCTVDGSNSLSLNPALLEEAIAAYFFYVHPWIPMIHEGRFRRRLEHGGGRARLIVVIEAMVVAASRFVPNASISAGTIAQMRSRVITAAMDSVCLESLQALIIVAYTDIGDGNAAKAWSLVGSLTRTVGYSQLAQEREDNEHRSICQPFEILDHTADWTELEERRRIFWNVFNLDRFCSVAMGWNTSLTSADVYRRLPCDGHLWRKEEAAATPYFGIWDKSAGRMGVPMGFLVEADDPPEKANKISSADGCAPQDLRAADMSNVGAVAYQIEATESMSRVVICFLQQKVNMRSQQEVSSWLTRFKELDLRLVHWKMLLPQKWKSNPNMTRPVLLMDPNLTLAHVTHNASMILLHQLIAYPPFHWPFRSRLPSSCSVEACYSAAMEIATISQRYLANSPEGRPAASQFAFCIFIAGRVLLIHWRFNPGNKLPNEFWGLVQCLEEMSSRSTGLSTIPTHDLNLAGRYAARLKELYLSSVRNESFRISVADYTNEITYRVNTSSDTIQPRRPIHAREMHPRPNIPVPGVGIAEWPVEQTDPHPDVPLFKGTQTNISDAGNLEGMDYDTLPQLMQDQHFTDMDRIIAFDDGSMFAATIDGGMF</sequence>
<feature type="region of interest" description="Disordered" evidence="6">
    <location>
        <begin position="1"/>
        <end position="31"/>
    </location>
</feature>
<comment type="caution">
    <text evidence="8">The sequence shown here is derived from an EMBL/GenBank/DDBJ whole genome shotgun (WGS) entry which is preliminary data.</text>
</comment>
<keyword evidence="9" id="KW-1185">Reference proteome</keyword>
<accession>A0A9P6KNF1</accession>